<sequence>MATAEAEAAYTWSPPTYDLSTPPTLKQTFIIEDDEGNHENFPRNARWTPDGSVFMAHCENRTLQLFNAHTNTSLSTPNNPTLTLPQPSPILDFTWFPSASPNDPASYCFLASVRECPVKLLDASDGRLRASYKIIDHRERFIAPHCMTFSLDATRIYCGHEDAIEVFDVSRPGEGKRIATTPSKKRIVSSIAFSPTYNADGGAFLAAGTLSPTLANLALYNDSQMDVPLMFVGGSERAAVTQLRFNPMNPHILYASYRRREAILAWDLRSDVNVPFARYTVPSSVNALVTTTNQKMWFDVDNSGRRLAVGDQKGNIYLFDLTDEGTTERGITPEEGTPTKQPNLVIPAHSDSVGGVAFHPYQPLLLSVSGSRHYGNVERDERQSDDDDSDADEEEEEEEEDTLRATANSTSNGGSSKLGLRTRPVAVDSSIKTWWFGADDSSV</sequence>
<dbReference type="Proteomes" id="UP000559027">
    <property type="component" value="Unassembled WGS sequence"/>
</dbReference>
<feature type="compositionally biased region" description="Polar residues" evidence="1">
    <location>
        <begin position="405"/>
        <end position="415"/>
    </location>
</feature>
<dbReference type="PANTHER" id="PTHR13211:SF0">
    <property type="entry name" value="TELOMERASE CAJAL BODY PROTEIN 1"/>
    <property type="match status" value="1"/>
</dbReference>
<evidence type="ECO:0000313" key="2">
    <source>
        <dbReference type="EMBL" id="KAF5347349.1"/>
    </source>
</evidence>
<keyword evidence="3" id="KW-1185">Reference proteome</keyword>
<evidence type="ECO:0000256" key="1">
    <source>
        <dbReference type="SAM" id="MobiDB-lite"/>
    </source>
</evidence>
<dbReference type="InterPro" id="IPR015943">
    <property type="entry name" value="WD40/YVTN_repeat-like_dom_sf"/>
</dbReference>
<dbReference type="InterPro" id="IPR036322">
    <property type="entry name" value="WD40_repeat_dom_sf"/>
</dbReference>
<dbReference type="OrthoDB" id="239865at2759"/>
<protein>
    <recommendedName>
        <fullName evidence="4">WD40 repeat-like protein</fullName>
    </recommendedName>
</protein>
<feature type="compositionally biased region" description="Acidic residues" evidence="1">
    <location>
        <begin position="383"/>
        <end position="401"/>
    </location>
</feature>
<organism evidence="2 3">
    <name type="scientific">Leucocoprinus leucothites</name>
    <dbReference type="NCBI Taxonomy" id="201217"/>
    <lineage>
        <taxon>Eukaryota</taxon>
        <taxon>Fungi</taxon>
        <taxon>Dikarya</taxon>
        <taxon>Basidiomycota</taxon>
        <taxon>Agaricomycotina</taxon>
        <taxon>Agaricomycetes</taxon>
        <taxon>Agaricomycetidae</taxon>
        <taxon>Agaricales</taxon>
        <taxon>Agaricineae</taxon>
        <taxon>Agaricaceae</taxon>
        <taxon>Leucocoprinus</taxon>
    </lineage>
</organism>
<dbReference type="Pfam" id="PF00400">
    <property type="entry name" value="WD40"/>
    <property type="match status" value="1"/>
</dbReference>
<proteinExistence type="predicted"/>
<dbReference type="InterPro" id="IPR001680">
    <property type="entry name" value="WD40_rpt"/>
</dbReference>
<dbReference type="InterPro" id="IPR051150">
    <property type="entry name" value="SWT21/TCAB1_mRNA_Telomere"/>
</dbReference>
<feature type="region of interest" description="Disordered" evidence="1">
    <location>
        <begin position="376"/>
        <end position="423"/>
    </location>
</feature>
<reference evidence="2 3" key="1">
    <citation type="journal article" date="2020" name="ISME J.">
        <title>Uncovering the hidden diversity of litter-decomposition mechanisms in mushroom-forming fungi.</title>
        <authorList>
            <person name="Floudas D."/>
            <person name="Bentzer J."/>
            <person name="Ahren D."/>
            <person name="Johansson T."/>
            <person name="Persson P."/>
            <person name="Tunlid A."/>
        </authorList>
    </citation>
    <scope>NUCLEOTIDE SEQUENCE [LARGE SCALE GENOMIC DNA]</scope>
    <source>
        <strain evidence="2 3">CBS 146.42</strain>
    </source>
</reference>
<dbReference type="SUPFAM" id="SSF50978">
    <property type="entry name" value="WD40 repeat-like"/>
    <property type="match status" value="1"/>
</dbReference>
<dbReference type="PANTHER" id="PTHR13211">
    <property type="entry name" value="TELOMERASE CAJAL BODY PROTEIN 1"/>
    <property type="match status" value="1"/>
</dbReference>
<dbReference type="EMBL" id="JAACJO010000026">
    <property type="protein sequence ID" value="KAF5347349.1"/>
    <property type="molecule type" value="Genomic_DNA"/>
</dbReference>
<name>A0A8H5CU14_9AGAR</name>
<dbReference type="SMART" id="SM00320">
    <property type="entry name" value="WD40"/>
    <property type="match status" value="5"/>
</dbReference>
<evidence type="ECO:0008006" key="4">
    <source>
        <dbReference type="Google" id="ProtNLM"/>
    </source>
</evidence>
<dbReference type="Gene3D" id="2.130.10.10">
    <property type="entry name" value="YVTN repeat-like/Quinoprotein amine dehydrogenase"/>
    <property type="match status" value="2"/>
</dbReference>
<dbReference type="AlphaFoldDB" id="A0A8H5CU14"/>
<comment type="caution">
    <text evidence="2">The sequence shown here is derived from an EMBL/GenBank/DDBJ whole genome shotgun (WGS) entry which is preliminary data.</text>
</comment>
<gene>
    <name evidence="2" type="ORF">D9756_009963</name>
</gene>
<evidence type="ECO:0000313" key="3">
    <source>
        <dbReference type="Proteomes" id="UP000559027"/>
    </source>
</evidence>
<accession>A0A8H5CU14</accession>